<reference evidence="2 3" key="1">
    <citation type="submission" date="2016-11" db="EMBL/GenBank/DDBJ databases">
        <title>Mixed transmission modes and dynamic genome evolution in an obligate animal-bacterial symbiosis.</title>
        <authorList>
            <person name="Russell S.L."/>
            <person name="Corbett-Detig R.B."/>
            <person name="Cavanaugh C.M."/>
        </authorList>
    </citation>
    <scope>NUCLEOTIDE SEQUENCE [LARGE SCALE GENOMIC DNA]</scope>
    <source>
        <strain evidence="2">Sveles-Q1</strain>
    </source>
</reference>
<dbReference type="Pfam" id="PF19489">
    <property type="entry name" value="SLT_4"/>
    <property type="match status" value="1"/>
</dbReference>
<keyword evidence="3" id="KW-1185">Reference proteome</keyword>
<name>A0A1T2L0T4_9GAMM</name>
<organism evidence="2 3">
    <name type="scientific">Solemya pervernicosa gill symbiont</name>
    <dbReference type="NCBI Taxonomy" id="642797"/>
    <lineage>
        <taxon>Bacteria</taxon>
        <taxon>Pseudomonadati</taxon>
        <taxon>Pseudomonadota</taxon>
        <taxon>Gammaproteobacteria</taxon>
        <taxon>sulfur-oxidizing symbionts</taxon>
    </lineage>
</organism>
<dbReference type="InterPro" id="IPR023346">
    <property type="entry name" value="Lysozyme-like_dom_sf"/>
</dbReference>
<sequence>MRKNYKGLLAIILTLVVAGCSSSPPRNINDGCEIFSEKDDWYEHAHDSYKKWGVPVHVQLAIIHQESKFRDDAKPERDTLLWIIPWFRKSSAFGFAQVKDATWDWYIDKTGNWGADRDEFEDAVDFIGWYGNMSHKTLGISKWDTYNQYLAYHEGHGGFKRKTYNKKKWLIGVARKVERRAKSYGAQLKRCEGDLDSGWSLWPF</sequence>
<proteinExistence type="predicted"/>
<accession>A0A1T2L0T4</accession>
<dbReference type="Proteomes" id="UP000191110">
    <property type="component" value="Unassembled WGS sequence"/>
</dbReference>
<gene>
    <name evidence="2" type="ORF">BOW53_14430</name>
</gene>
<dbReference type="CDD" id="cd00442">
    <property type="entry name" value="Lyz-like"/>
    <property type="match status" value="1"/>
</dbReference>
<dbReference type="Gene3D" id="1.10.530.10">
    <property type="match status" value="1"/>
</dbReference>
<dbReference type="EMBL" id="MPRL01000075">
    <property type="protein sequence ID" value="OOZ38717.1"/>
    <property type="molecule type" value="Genomic_DNA"/>
</dbReference>
<comment type="caution">
    <text evidence="2">The sequence shown here is derived from an EMBL/GenBank/DDBJ whole genome shotgun (WGS) entry which is preliminary data.</text>
</comment>
<dbReference type="SUPFAM" id="SSF53955">
    <property type="entry name" value="Lysozyme-like"/>
    <property type="match status" value="1"/>
</dbReference>
<protein>
    <recommendedName>
        <fullName evidence="1">Transglycosylase SLT domain-containing protein</fullName>
    </recommendedName>
</protein>
<evidence type="ECO:0000313" key="2">
    <source>
        <dbReference type="EMBL" id="OOZ38717.1"/>
    </source>
</evidence>
<dbReference type="OrthoDB" id="9789144at2"/>
<evidence type="ECO:0000259" key="1">
    <source>
        <dbReference type="Pfam" id="PF19489"/>
    </source>
</evidence>
<dbReference type="InterPro" id="IPR045795">
    <property type="entry name" value="SLT_4"/>
</dbReference>
<dbReference type="AlphaFoldDB" id="A0A1T2L0T4"/>
<feature type="domain" description="Transglycosylase SLT" evidence="1">
    <location>
        <begin position="9"/>
        <end position="191"/>
    </location>
</feature>
<evidence type="ECO:0000313" key="3">
    <source>
        <dbReference type="Proteomes" id="UP000191110"/>
    </source>
</evidence>
<dbReference type="PROSITE" id="PS51257">
    <property type="entry name" value="PROKAR_LIPOPROTEIN"/>
    <property type="match status" value="1"/>
</dbReference>
<dbReference type="RefSeq" id="WP_078484794.1">
    <property type="nucleotide sequence ID" value="NZ_MPRL01000075.1"/>
</dbReference>